<keyword evidence="5" id="KW-0106">Calcium</keyword>
<evidence type="ECO:0000313" key="10">
    <source>
        <dbReference type="RefSeq" id="XP_019621876.1"/>
    </source>
</evidence>
<reference evidence="10" key="1">
    <citation type="submission" date="2025-08" db="UniProtKB">
        <authorList>
            <consortium name="RefSeq"/>
        </authorList>
    </citation>
    <scope>IDENTIFICATION</scope>
    <source>
        <tissue evidence="10">Gonad</tissue>
    </source>
</reference>
<keyword evidence="6" id="KW-0812">Transmembrane</keyword>
<dbReference type="OrthoDB" id="103349at2759"/>
<evidence type="ECO:0000259" key="8">
    <source>
        <dbReference type="Pfam" id="PF00884"/>
    </source>
</evidence>
<dbReference type="Gene3D" id="3.30.1120.10">
    <property type="match status" value="1"/>
</dbReference>
<gene>
    <name evidence="10" type="primary">LOC109468079</name>
</gene>
<dbReference type="Gene3D" id="1.10.287.550">
    <property type="entry name" value="Helix hairpin bin"/>
    <property type="match status" value="1"/>
</dbReference>
<accession>A0A6P4YX90</accession>
<dbReference type="PROSITE" id="PS00523">
    <property type="entry name" value="SULFATASE_1"/>
    <property type="match status" value="1"/>
</dbReference>
<feature type="signal peptide" evidence="7">
    <location>
        <begin position="1"/>
        <end position="31"/>
    </location>
</feature>
<keyword evidence="6" id="KW-0472">Membrane</keyword>
<dbReference type="GO" id="GO:0005737">
    <property type="term" value="C:cytoplasm"/>
    <property type="evidence" value="ECO:0007669"/>
    <property type="project" value="UniProtKB-ARBA"/>
</dbReference>
<keyword evidence="9" id="KW-1185">Reference proteome</keyword>
<dbReference type="PANTHER" id="PTHR42693">
    <property type="entry name" value="ARYLSULFATASE FAMILY MEMBER"/>
    <property type="match status" value="1"/>
</dbReference>
<keyword evidence="6" id="KW-1133">Transmembrane helix</keyword>
<sequence>MMRLYRSQAAMSPAVLVLMLTVGSQLSLVDGDGRKVQQKPNFLLFMVDDLGIGDVGCFGNTTIRTPNIDRIATNGVKLTQHLAAAAVCTPSRAAFLTGRYPIRSGMAPSGQMRVIPFLASSGGLPANETTFATVLKQAGYDTALIGKWHLGVSCSNRNDFCHHPLNHGFGYFYGLPLGNVRDCGINTGTVMRTKPTEQIISVVIAITVLLLSVAFLKLYGVVYYNWRSYCNFVGLWVGLILLGFFFLRSFRTLNCVLMRNKAVVEQPFHLETLTPRFTEEAVAFLHQKKDSPFLLYVAYSKVHTALATTERFRGKSQHGDYGDNIEEMDWSVGEIMKTLDDLGLTENTLVYLSSDNGGHLEEVSAQGEAHGGWNSIYKGGKAQGGMEGGIRVPTVLQWPGKLPAGSEISEPTSQMDVFTTVVELANQKVPQDRQIDGKNLWPLLTGEETASPHEFLFHYCGTWIHAARYRPRQGNSTWKVHFTTPDWTPGTMGCFDTLVCYCYQGYVTHHDPPLLYDIAHDPTEDNLVNISSDKKYQQIISSVENAVEAHRRSVSPAPNQFAPSKLIFTPWLQHCCNFPYCSCEDDMKGVHL</sequence>
<dbReference type="GO" id="GO:0004065">
    <property type="term" value="F:arylsulfatase activity"/>
    <property type="evidence" value="ECO:0007669"/>
    <property type="project" value="TreeGrafter"/>
</dbReference>
<dbReference type="AlphaFoldDB" id="A0A6P4YX90"/>
<dbReference type="Proteomes" id="UP000515135">
    <property type="component" value="Unplaced"/>
</dbReference>
<organism evidence="9 10">
    <name type="scientific">Branchiostoma belcheri</name>
    <name type="common">Amphioxus</name>
    <dbReference type="NCBI Taxonomy" id="7741"/>
    <lineage>
        <taxon>Eukaryota</taxon>
        <taxon>Metazoa</taxon>
        <taxon>Chordata</taxon>
        <taxon>Cephalochordata</taxon>
        <taxon>Leptocardii</taxon>
        <taxon>Amphioxiformes</taxon>
        <taxon>Branchiostomatidae</taxon>
        <taxon>Branchiostoma</taxon>
    </lineage>
</organism>
<dbReference type="PROSITE" id="PS00149">
    <property type="entry name" value="SULFATASE_2"/>
    <property type="match status" value="1"/>
</dbReference>
<dbReference type="InterPro" id="IPR024607">
    <property type="entry name" value="Sulfatase_CS"/>
</dbReference>
<protein>
    <submittedName>
        <fullName evidence="10">Steryl-sulfatase-like</fullName>
    </submittedName>
</protein>
<dbReference type="Pfam" id="PF00884">
    <property type="entry name" value="Sulfatase"/>
    <property type="match status" value="1"/>
</dbReference>
<keyword evidence="3" id="KW-0479">Metal-binding</keyword>
<proteinExistence type="inferred from homology"/>
<evidence type="ECO:0000256" key="1">
    <source>
        <dbReference type="ARBA" id="ARBA00001913"/>
    </source>
</evidence>
<evidence type="ECO:0000256" key="5">
    <source>
        <dbReference type="ARBA" id="ARBA00022837"/>
    </source>
</evidence>
<dbReference type="Gene3D" id="3.40.720.10">
    <property type="entry name" value="Alkaline Phosphatase, subunit A"/>
    <property type="match status" value="1"/>
</dbReference>
<evidence type="ECO:0000256" key="4">
    <source>
        <dbReference type="ARBA" id="ARBA00022801"/>
    </source>
</evidence>
<dbReference type="InterPro" id="IPR000917">
    <property type="entry name" value="Sulfatase_N"/>
</dbReference>
<keyword evidence="4" id="KW-0378">Hydrolase</keyword>
<dbReference type="GeneID" id="109468079"/>
<evidence type="ECO:0000256" key="7">
    <source>
        <dbReference type="SAM" id="SignalP"/>
    </source>
</evidence>
<dbReference type="InterPro" id="IPR017850">
    <property type="entry name" value="Alkaline_phosphatase_core_sf"/>
</dbReference>
<dbReference type="PANTHER" id="PTHR42693:SF49">
    <property type="entry name" value="SULFATASE N-TERMINAL DOMAIN-CONTAINING PROTEIN"/>
    <property type="match status" value="1"/>
</dbReference>
<dbReference type="Pfam" id="PF14707">
    <property type="entry name" value="Sulfatase_C"/>
    <property type="match status" value="1"/>
</dbReference>
<keyword evidence="7" id="KW-0732">Signal</keyword>
<feature type="transmembrane region" description="Helical" evidence="6">
    <location>
        <begin position="229"/>
        <end position="247"/>
    </location>
</feature>
<evidence type="ECO:0000256" key="6">
    <source>
        <dbReference type="SAM" id="Phobius"/>
    </source>
</evidence>
<evidence type="ECO:0000313" key="9">
    <source>
        <dbReference type="Proteomes" id="UP000515135"/>
    </source>
</evidence>
<feature type="chain" id="PRO_5028096039" evidence="7">
    <location>
        <begin position="32"/>
        <end position="592"/>
    </location>
</feature>
<dbReference type="KEGG" id="bbel:109468079"/>
<dbReference type="InterPro" id="IPR050738">
    <property type="entry name" value="Sulfatase"/>
</dbReference>
<dbReference type="SUPFAM" id="SSF53649">
    <property type="entry name" value="Alkaline phosphatase-like"/>
    <property type="match status" value="1"/>
</dbReference>
<dbReference type="RefSeq" id="XP_019621876.1">
    <property type="nucleotide sequence ID" value="XM_019766317.1"/>
</dbReference>
<feature type="domain" description="Sulfatase N-terminal" evidence="8">
    <location>
        <begin position="40"/>
        <end position="426"/>
    </location>
</feature>
<dbReference type="GO" id="GO:0046872">
    <property type="term" value="F:metal ion binding"/>
    <property type="evidence" value="ECO:0007669"/>
    <property type="project" value="UniProtKB-KW"/>
</dbReference>
<comment type="cofactor">
    <cofactor evidence="1">
        <name>Ca(2+)</name>
        <dbReference type="ChEBI" id="CHEBI:29108"/>
    </cofactor>
</comment>
<feature type="transmembrane region" description="Helical" evidence="6">
    <location>
        <begin position="199"/>
        <end position="222"/>
    </location>
</feature>
<comment type="similarity">
    <text evidence="2">Belongs to the sulfatase family.</text>
</comment>
<name>A0A6P4YX90_BRABE</name>
<dbReference type="FunFam" id="3.30.1120.10:FF:000001">
    <property type="entry name" value="Arylsulfatase E"/>
    <property type="match status" value="1"/>
</dbReference>
<evidence type="ECO:0000256" key="2">
    <source>
        <dbReference type="ARBA" id="ARBA00008779"/>
    </source>
</evidence>
<dbReference type="CDD" id="cd16159">
    <property type="entry name" value="ES"/>
    <property type="match status" value="1"/>
</dbReference>
<dbReference type="GO" id="GO:0012505">
    <property type="term" value="C:endomembrane system"/>
    <property type="evidence" value="ECO:0007669"/>
    <property type="project" value="UniProtKB-ARBA"/>
</dbReference>
<evidence type="ECO:0000256" key="3">
    <source>
        <dbReference type="ARBA" id="ARBA00022723"/>
    </source>
</evidence>